<sequence>MRASDLLLDFGRPVAYFPGLVKRFGSVNAVIFFSQIFYWQDKADSKLGVYKTSEEIESETGLSYREQLTARKHLVSRGILIETNKRLEHKIYYLIDCEKLDCVMSQPIENTPNAQSANGESHNSDFAEQQNERPRQDKIDGGGETNPQFDPTEITTYITTDNKTPSCPVASQPDKNASDQLFITRHPEAVVFSAKKRQWGTADDLLCAQWISKRVMELYDNASESDSDIDPPKEPNWALWANEVRLMRTIDGRTHRQICRLFNRVNKDPFWCKNILSPSTLRKQWDKLVLKFAEISHDENCTSDQVHWNSPEAWGNTL</sequence>
<proteinExistence type="predicted"/>
<evidence type="ECO:0000313" key="2">
    <source>
        <dbReference type="EMBL" id="MBG2879283.1"/>
    </source>
</evidence>
<feature type="compositionally biased region" description="Basic and acidic residues" evidence="1">
    <location>
        <begin position="122"/>
        <end position="141"/>
    </location>
</feature>
<feature type="compositionally biased region" description="Polar residues" evidence="1">
    <location>
        <begin position="111"/>
        <end position="121"/>
    </location>
</feature>
<dbReference type="Proteomes" id="UP000614721">
    <property type="component" value="Unassembled WGS sequence"/>
</dbReference>
<reference evidence="2 3" key="1">
    <citation type="submission" date="2020-11" db="EMBL/GenBank/DDBJ databases">
        <title>Enhanced detection system for hospital associated transmission using whole genome sequencing surveillance.</title>
        <authorList>
            <person name="Harrison L.H."/>
            <person name="Van Tyne D."/>
            <person name="Marsh J.W."/>
            <person name="Griffith M.P."/>
            <person name="Snyder D.J."/>
            <person name="Cooper V.S."/>
            <person name="Mustapha M."/>
        </authorList>
    </citation>
    <scope>NUCLEOTIDE SEQUENCE [LARGE SCALE GENOMIC DNA]</scope>
    <source>
        <strain evidence="2 3">PR00075</strain>
    </source>
</reference>
<protein>
    <submittedName>
        <fullName evidence="2">Uncharacterized protein</fullName>
    </submittedName>
</protein>
<comment type="caution">
    <text evidence="2">The sequence shown here is derived from an EMBL/GenBank/DDBJ whole genome shotgun (WGS) entry which is preliminary data.</text>
</comment>
<evidence type="ECO:0000313" key="3">
    <source>
        <dbReference type="Proteomes" id="UP000614721"/>
    </source>
</evidence>
<dbReference type="RefSeq" id="WP_196566953.1">
    <property type="nucleotide sequence ID" value="NZ_JADRYY010000009.1"/>
</dbReference>
<keyword evidence="3" id="KW-1185">Reference proteome</keyword>
<organism evidence="2 3">
    <name type="scientific">Proteus alimentorum</name>
    <dbReference type="NCBI Taxonomy" id="1973495"/>
    <lineage>
        <taxon>Bacteria</taxon>
        <taxon>Pseudomonadati</taxon>
        <taxon>Pseudomonadota</taxon>
        <taxon>Gammaproteobacteria</taxon>
        <taxon>Enterobacterales</taxon>
        <taxon>Morganellaceae</taxon>
        <taxon>Proteus</taxon>
    </lineage>
</organism>
<feature type="region of interest" description="Disordered" evidence="1">
    <location>
        <begin position="111"/>
        <end position="152"/>
    </location>
</feature>
<evidence type="ECO:0000256" key="1">
    <source>
        <dbReference type="SAM" id="MobiDB-lite"/>
    </source>
</evidence>
<gene>
    <name evidence="2" type="ORF">I4902_08385</name>
</gene>
<name>A0ABS0ITC7_9GAMM</name>
<accession>A0ABS0ITC7</accession>
<dbReference type="EMBL" id="JADSJP010000011">
    <property type="protein sequence ID" value="MBG2879283.1"/>
    <property type="molecule type" value="Genomic_DNA"/>
</dbReference>